<feature type="binding site" evidence="5">
    <location>
        <position position="216"/>
    </location>
    <ligand>
        <name>FAD</name>
        <dbReference type="ChEBI" id="CHEBI:57692"/>
    </ligand>
</feature>
<dbReference type="InterPro" id="IPR006050">
    <property type="entry name" value="DNA_photolyase_N"/>
</dbReference>
<dbReference type="RefSeq" id="WP_021287196.1">
    <property type="nucleotide sequence ID" value="NZ_AUPZ01000005.1"/>
</dbReference>
<keyword evidence="4 6" id="KW-0157">Chromophore</keyword>
<evidence type="ECO:0000256" key="4">
    <source>
        <dbReference type="ARBA" id="ARBA00022991"/>
    </source>
</evidence>
<dbReference type="InterPro" id="IPR036155">
    <property type="entry name" value="Crypto/Photolyase_N_sf"/>
</dbReference>
<evidence type="ECO:0000256" key="3">
    <source>
        <dbReference type="ARBA" id="ARBA00022827"/>
    </source>
</evidence>
<dbReference type="Gene3D" id="1.25.40.80">
    <property type="match status" value="1"/>
</dbReference>
<dbReference type="InterPro" id="IPR036134">
    <property type="entry name" value="Crypto/Photolyase_FAD-like_sf"/>
</dbReference>
<dbReference type="PATRIC" id="fig|1172190.3.peg.902"/>
<feature type="binding site" evidence="5">
    <location>
        <begin position="228"/>
        <end position="232"/>
    </location>
    <ligand>
        <name>FAD</name>
        <dbReference type="ChEBI" id="CHEBI:57692"/>
    </ligand>
</feature>
<evidence type="ECO:0000313" key="9">
    <source>
        <dbReference type="Proteomes" id="UP000015520"/>
    </source>
</evidence>
<feature type="domain" description="Photolyase/cryptochrome alpha/beta" evidence="7">
    <location>
        <begin position="1"/>
        <end position="120"/>
    </location>
</feature>
<reference evidence="8 9" key="1">
    <citation type="submission" date="2013-07" db="EMBL/GenBank/DDBJ databases">
        <title>Sulfurimonas hongkongensis AST-10 Genome Sequencing.</title>
        <authorList>
            <person name="Cai L."/>
            <person name="Zhang T."/>
        </authorList>
    </citation>
    <scope>NUCLEOTIDE SEQUENCE [LARGE SCALE GENOMIC DNA]</scope>
    <source>
        <strain evidence="8 9">AST-10</strain>
    </source>
</reference>
<proteinExistence type="inferred from homology"/>
<dbReference type="InterPro" id="IPR018394">
    <property type="entry name" value="DNA_photolyase_1_CS_C"/>
</dbReference>
<organism evidence="8 9">
    <name type="scientific">Sulfurimonas hongkongensis</name>
    <dbReference type="NCBI Taxonomy" id="1172190"/>
    <lineage>
        <taxon>Bacteria</taxon>
        <taxon>Pseudomonadati</taxon>
        <taxon>Campylobacterota</taxon>
        <taxon>Epsilonproteobacteria</taxon>
        <taxon>Campylobacterales</taxon>
        <taxon>Sulfurimonadaceae</taxon>
        <taxon>Sulfurimonas</taxon>
    </lineage>
</organism>
<feature type="binding site" evidence="5">
    <location>
        <position position="258"/>
    </location>
    <ligand>
        <name>FAD</name>
        <dbReference type="ChEBI" id="CHEBI:57692"/>
    </ligand>
</feature>
<sequence>MRRILWFRRDLRVADNPLLAYEGEVLPIFIFDRDILDALDTKDKRVSFIYESVVKLKHELRKIELDLRVFYGSVDDVFEHLGSYAFDEVVASGDYDEYAKERDLRVSHKLHFRYIQDTYIFRHNEVLKGDGTIYFVFTPFYKKAKLVLESKNIDVIPRAKQTLFSLDYDGLLKVDADKNISKVELNIQNIGFKKVELEIISPYEKLEDLVKKFPRYKEDRDFLSLDASSHLSVDLRFGTIGIREVLRRIMPLENSEAFVRQLIFRDFYAYLLFHLPYIEHKNYKYSFNGIEDGQKFRIFCEAKTGVPIVDAGVRELLKSGEMHNRVRMVVASFFTKDLLLPWQWGESFFAKHLLDFDKASNVLSWQWSAGTGVDSQPYFRVFNPYLQSKKFDKDGIYIKKHIKELKELDLKYLHNEEYLLNNSIKNYPKPMLRHKEAAKKAIEIFRRANRSI</sequence>
<dbReference type="AlphaFoldDB" id="T0L233"/>
<dbReference type="GO" id="GO:0071949">
    <property type="term" value="F:FAD binding"/>
    <property type="evidence" value="ECO:0007669"/>
    <property type="project" value="TreeGrafter"/>
</dbReference>
<dbReference type="SUPFAM" id="SSF48173">
    <property type="entry name" value="Cryptochrome/photolyase FAD-binding domain"/>
    <property type="match status" value="1"/>
</dbReference>
<dbReference type="PANTHER" id="PTHR11455:SF9">
    <property type="entry name" value="CRYPTOCHROME CIRCADIAN CLOCK 5 ISOFORM X1"/>
    <property type="match status" value="1"/>
</dbReference>
<dbReference type="InterPro" id="IPR005101">
    <property type="entry name" value="Cryptochr/Photolyase_FAD-bd"/>
</dbReference>
<dbReference type="GO" id="GO:0006950">
    <property type="term" value="P:response to stress"/>
    <property type="evidence" value="ECO:0007669"/>
    <property type="project" value="UniProtKB-ARBA"/>
</dbReference>
<dbReference type="GO" id="GO:0003677">
    <property type="term" value="F:DNA binding"/>
    <property type="evidence" value="ECO:0007669"/>
    <property type="project" value="TreeGrafter"/>
</dbReference>
<evidence type="ECO:0000256" key="6">
    <source>
        <dbReference type="RuleBase" id="RU004182"/>
    </source>
</evidence>
<evidence type="ECO:0000256" key="1">
    <source>
        <dbReference type="ARBA" id="ARBA00001932"/>
    </source>
</evidence>
<dbReference type="PROSITE" id="PS00691">
    <property type="entry name" value="DNA_PHOTOLYASES_1_2"/>
    <property type="match status" value="1"/>
</dbReference>
<dbReference type="PROSITE" id="PS51645">
    <property type="entry name" value="PHR_CRY_ALPHA_BETA"/>
    <property type="match status" value="1"/>
</dbReference>
<keyword evidence="9" id="KW-1185">Reference proteome</keyword>
<feature type="binding site" evidence="5">
    <location>
        <begin position="261"/>
        <end position="268"/>
    </location>
    <ligand>
        <name>FAD</name>
        <dbReference type="ChEBI" id="CHEBI:57692"/>
    </ligand>
</feature>
<evidence type="ECO:0000313" key="8">
    <source>
        <dbReference type="EMBL" id="EQB39868.1"/>
    </source>
</evidence>
<dbReference type="PANTHER" id="PTHR11455">
    <property type="entry name" value="CRYPTOCHROME"/>
    <property type="match status" value="1"/>
</dbReference>
<dbReference type="Pfam" id="PF00875">
    <property type="entry name" value="DNA_photolyase"/>
    <property type="match status" value="1"/>
</dbReference>
<comment type="similarity">
    <text evidence="6">Belongs to the DNA photolyase family.</text>
</comment>
<dbReference type="Proteomes" id="UP000015520">
    <property type="component" value="Unassembled WGS sequence"/>
</dbReference>
<protein>
    <recommendedName>
        <fullName evidence="7">Photolyase/cryptochrome alpha/beta domain-containing protein</fullName>
    </recommendedName>
</protein>
<dbReference type="EMBL" id="AUPZ01000005">
    <property type="protein sequence ID" value="EQB39868.1"/>
    <property type="molecule type" value="Genomic_DNA"/>
</dbReference>
<dbReference type="Gene3D" id="1.10.579.10">
    <property type="entry name" value="DNA Cyclobutane Dipyrimidine Photolyase, subunit A, domain 3"/>
    <property type="match status" value="1"/>
</dbReference>
<evidence type="ECO:0000256" key="2">
    <source>
        <dbReference type="ARBA" id="ARBA00022630"/>
    </source>
</evidence>
<dbReference type="SUPFAM" id="SSF52425">
    <property type="entry name" value="Cryptochrome/photolyase, N-terminal domain"/>
    <property type="match status" value="1"/>
</dbReference>
<dbReference type="Pfam" id="PF03441">
    <property type="entry name" value="FAD_binding_7"/>
    <property type="match status" value="1"/>
</dbReference>
<comment type="cofactor">
    <cofactor evidence="5">
        <name>FAD</name>
        <dbReference type="ChEBI" id="CHEBI:57692"/>
    </cofactor>
    <text evidence="5">Binds 1 FAD per subunit.</text>
</comment>
<feature type="binding site" evidence="5">
    <location>
        <begin position="355"/>
        <end position="357"/>
    </location>
    <ligand>
        <name>FAD</name>
        <dbReference type="ChEBI" id="CHEBI:57692"/>
    </ligand>
</feature>
<comment type="caution">
    <text evidence="8">The sequence shown here is derived from an EMBL/GenBank/DDBJ whole genome shotgun (WGS) entry which is preliminary data.</text>
</comment>
<gene>
    <name evidence="8" type="ORF">M947_04625</name>
</gene>
<dbReference type="InterPro" id="IPR002081">
    <property type="entry name" value="Cryptochrome/DNA_photolyase_1"/>
</dbReference>
<keyword evidence="2 5" id="KW-0285">Flavoprotein</keyword>
<dbReference type="Gene3D" id="3.40.50.620">
    <property type="entry name" value="HUPs"/>
    <property type="match status" value="1"/>
</dbReference>
<accession>T0L233</accession>
<dbReference type="GO" id="GO:0006139">
    <property type="term" value="P:nucleobase-containing compound metabolic process"/>
    <property type="evidence" value="ECO:0007669"/>
    <property type="project" value="UniProtKB-ARBA"/>
</dbReference>
<dbReference type="eggNOG" id="COG0415">
    <property type="taxonomic scope" value="Bacteria"/>
</dbReference>
<dbReference type="STRING" id="1172190.M947_04625"/>
<dbReference type="GO" id="GO:0009416">
    <property type="term" value="P:response to light stimulus"/>
    <property type="evidence" value="ECO:0007669"/>
    <property type="project" value="TreeGrafter"/>
</dbReference>
<evidence type="ECO:0000259" key="7">
    <source>
        <dbReference type="PROSITE" id="PS51645"/>
    </source>
</evidence>
<keyword evidence="3 5" id="KW-0274">FAD</keyword>
<comment type="cofactor">
    <cofactor evidence="1">
        <name>(6R)-5,10-methylene-5,6,7,8-tetrahydrofolate</name>
        <dbReference type="ChEBI" id="CHEBI:15636"/>
    </cofactor>
</comment>
<dbReference type="GO" id="GO:0003904">
    <property type="term" value="F:deoxyribodipyrimidine photo-lyase activity"/>
    <property type="evidence" value="ECO:0007669"/>
    <property type="project" value="TreeGrafter"/>
</dbReference>
<evidence type="ECO:0000256" key="5">
    <source>
        <dbReference type="PIRSR" id="PIRSR602081-1"/>
    </source>
</evidence>
<dbReference type="PRINTS" id="PR00147">
    <property type="entry name" value="DNAPHOTLYASE"/>
</dbReference>
<name>T0L233_9BACT</name>
<dbReference type="InterPro" id="IPR014729">
    <property type="entry name" value="Rossmann-like_a/b/a_fold"/>
</dbReference>
<dbReference type="OrthoDB" id="9772484at2"/>